<dbReference type="EMBL" id="JGDM01000029">
    <property type="protein sequence ID" value="EXZ45259.1"/>
    <property type="molecule type" value="Genomic_DNA"/>
</dbReference>
<dbReference type="AlphaFoldDB" id="A0A016AE83"/>
<sequence>MCIEDYKYVCNKSSDARSVLEEKMPQGIFVIMKNLCLKLQMLWEIAKHRIHSPLLLKNSEIKVDFPTTDYVGNQHYYSILKVTTID</sequence>
<dbReference type="PATRIC" id="fig|1339280.3.peg.1482"/>
<comment type="caution">
    <text evidence="1">The sequence shown here is derived from an EMBL/GenBank/DDBJ whole genome shotgun (WGS) entry which is preliminary data.</text>
</comment>
<gene>
    <name evidence="1" type="ORF">M076_1538</name>
</gene>
<proteinExistence type="predicted"/>
<dbReference type="Proteomes" id="UP000022272">
    <property type="component" value="Unassembled WGS sequence"/>
</dbReference>
<name>A0A016AE83_BACFG</name>
<reference evidence="1 2" key="1">
    <citation type="submission" date="2014-02" db="EMBL/GenBank/DDBJ databases">
        <authorList>
            <person name="Sears C."/>
            <person name="Carroll K."/>
            <person name="Sack B.R."/>
            <person name="Qadri F."/>
            <person name="Myers L.L."/>
            <person name="Chung G.-T."/>
            <person name="Escheverria P."/>
            <person name="Fraser C.M."/>
            <person name="Sadzewicz L."/>
            <person name="Shefchek K.A."/>
            <person name="Tallon L."/>
            <person name="Das S.P."/>
            <person name="Daugherty S."/>
            <person name="Mongodin E.F."/>
        </authorList>
    </citation>
    <scope>NUCLEOTIDE SEQUENCE [LARGE SCALE GENOMIC DNA]</scope>
    <source>
        <strain evidence="1 2">2-F-2 #4</strain>
    </source>
</reference>
<evidence type="ECO:0000313" key="2">
    <source>
        <dbReference type="Proteomes" id="UP000022272"/>
    </source>
</evidence>
<evidence type="ECO:0000313" key="1">
    <source>
        <dbReference type="EMBL" id="EXZ45259.1"/>
    </source>
</evidence>
<organism evidence="1 2">
    <name type="scientific">Bacteroides fragilis str. 2-F-2 #4</name>
    <dbReference type="NCBI Taxonomy" id="1339280"/>
    <lineage>
        <taxon>Bacteria</taxon>
        <taxon>Pseudomonadati</taxon>
        <taxon>Bacteroidota</taxon>
        <taxon>Bacteroidia</taxon>
        <taxon>Bacteroidales</taxon>
        <taxon>Bacteroidaceae</taxon>
        <taxon>Bacteroides</taxon>
    </lineage>
</organism>
<accession>A0A016AE83</accession>
<protein>
    <submittedName>
        <fullName evidence="1">Uncharacterized protein</fullName>
    </submittedName>
</protein>